<keyword evidence="3" id="KW-1185">Reference proteome</keyword>
<keyword evidence="1" id="KW-1133">Transmembrane helix</keyword>
<protein>
    <submittedName>
        <fullName evidence="2">Uncharacterized protein</fullName>
    </submittedName>
</protein>
<feature type="transmembrane region" description="Helical" evidence="1">
    <location>
        <begin position="169"/>
        <end position="198"/>
    </location>
</feature>
<feature type="transmembrane region" description="Helical" evidence="1">
    <location>
        <begin position="262"/>
        <end position="284"/>
    </location>
</feature>
<dbReference type="RefSeq" id="WP_267540738.1">
    <property type="nucleotide sequence ID" value="NZ_JAPNKA010000001.1"/>
</dbReference>
<feature type="transmembrane region" description="Helical" evidence="1">
    <location>
        <begin position="358"/>
        <end position="377"/>
    </location>
</feature>
<evidence type="ECO:0000313" key="3">
    <source>
        <dbReference type="Proteomes" id="UP001207654"/>
    </source>
</evidence>
<proteinExistence type="predicted"/>
<dbReference type="Proteomes" id="UP001207654">
    <property type="component" value="Unassembled WGS sequence"/>
</dbReference>
<reference evidence="2 3" key="1">
    <citation type="submission" date="2022-11" db="EMBL/GenBank/DDBJ databases">
        <title>Minimal conservation of predation-associated metabolite biosynthetic gene clusters underscores biosynthetic potential of Myxococcota including descriptions for ten novel species: Archangium lansinium sp. nov., Myxococcus landrumus sp. nov., Nannocystis bai.</title>
        <authorList>
            <person name="Ahearne A."/>
            <person name="Stevens C."/>
            <person name="Phillips K."/>
        </authorList>
    </citation>
    <scope>NUCLEOTIDE SEQUENCE [LARGE SCALE GENOMIC DNA]</scope>
    <source>
        <strain evidence="2 3">MIWBW</strain>
    </source>
</reference>
<accession>A0ABT4AMV9</accession>
<name>A0ABT4AMV9_9BACT</name>
<keyword evidence="1" id="KW-0472">Membrane</keyword>
<evidence type="ECO:0000313" key="2">
    <source>
        <dbReference type="EMBL" id="MCY1082162.1"/>
    </source>
</evidence>
<feature type="transmembrane region" description="Helical" evidence="1">
    <location>
        <begin position="39"/>
        <end position="58"/>
    </location>
</feature>
<feature type="transmembrane region" description="Helical" evidence="1">
    <location>
        <begin position="218"/>
        <end position="242"/>
    </location>
</feature>
<comment type="caution">
    <text evidence="2">The sequence shown here is derived from an EMBL/GenBank/DDBJ whole genome shotgun (WGS) entry which is preliminary data.</text>
</comment>
<evidence type="ECO:0000256" key="1">
    <source>
        <dbReference type="SAM" id="Phobius"/>
    </source>
</evidence>
<organism evidence="2 3">
    <name type="scientific">Archangium lansingense</name>
    <dbReference type="NCBI Taxonomy" id="2995310"/>
    <lineage>
        <taxon>Bacteria</taxon>
        <taxon>Pseudomonadati</taxon>
        <taxon>Myxococcota</taxon>
        <taxon>Myxococcia</taxon>
        <taxon>Myxococcales</taxon>
        <taxon>Cystobacterineae</taxon>
        <taxon>Archangiaceae</taxon>
        <taxon>Archangium</taxon>
    </lineage>
</organism>
<keyword evidence="1" id="KW-0812">Transmembrane</keyword>
<dbReference type="EMBL" id="JAPNKA010000001">
    <property type="protein sequence ID" value="MCY1082162.1"/>
    <property type="molecule type" value="Genomic_DNA"/>
</dbReference>
<gene>
    <name evidence="2" type="ORF">OV287_47735</name>
</gene>
<sequence length="393" mass="44064">MDIPASLQDFSLLQGGPFLKLRRRLHLLRPGSPTLRWRLLALSLLSWLPLLLLTLLRAEPEGRRAFLLDFHVHIQLLLSLPLLIVAERYVDGRLAVAVRQLVSSELVEARSLRALDDAAREATRLRSLGFVEVGLLAVSYLLSFTHQFSEQHPEWIFAGGEGQLSPAGTWYAAVSLPIFRFLVLWWLWRGTVWALFLFRVSRLPLALRPTHPDLAGGLRFLCTCQGSFAIVTFAVACSSASATRRLSHVSPTEDPLKYALPLLALAFVALVLVFGPLLSFWLPLVRAKRRGELQFSALAALHSRDFERKWFEPQGDQQRPADTIERRLLGAAEFSSLADLGTAFDVTHRMRLFPWSRWPIIAVAAAALAPLVPLLIVDRQFLAVVVQLAQNLL</sequence>
<feature type="transmembrane region" description="Helical" evidence="1">
    <location>
        <begin position="128"/>
        <end position="149"/>
    </location>
</feature>